<dbReference type="GO" id="GO:0000139">
    <property type="term" value="C:Golgi membrane"/>
    <property type="evidence" value="ECO:0007669"/>
    <property type="project" value="UniProtKB-SubCell"/>
</dbReference>
<dbReference type="Pfam" id="PF01080">
    <property type="entry name" value="Presenilin"/>
    <property type="match status" value="1"/>
</dbReference>
<reference evidence="7 8" key="1">
    <citation type="journal article" date="2020" name="Cell">
        <title>Large-Scale Comparative Analyses of Tick Genomes Elucidate Their Genetic Diversity and Vector Capacities.</title>
        <authorList>
            <consortium name="Tick Genome and Microbiome Consortium (TIGMIC)"/>
            <person name="Jia N."/>
            <person name="Wang J."/>
            <person name="Shi W."/>
            <person name="Du L."/>
            <person name="Sun Y."/>
            <person name="Zhan W."/>
            <person name="Jiang J.F."/>
            <person name="Wang Q."/>
            <person name="Zhang B."/>
            <person name="Ji P."/>
            <person name="Bell-Sakyi L."/>
            <person name="Cui X.M."/>
            <person name="Yuan T.T."/>
            <person name="Jiang B.G."/>
            <person name="Yang W.F."/>
            <person name="Lam T.T."/>
            <person name="Chang Q.C."/>
            <person name="Ding S.J."/>
            <person name="Wang X.J."/>
            <person name="Zhu J.G."/>
            <person name="Ruan X.D."/>
            <person name="Zhao L."/>
            <person name="Wei J.T."/>
            <person name="Ye R.Z."/>
            <person name="Que T.C."/>
            <person name="Du C.H."/>
            <person name="Zhou Y.H."/>
            <person name="Cheng J.X."/>
            <person name="Dai P.F."/>
            <person name="Guo W.B."/>
            <person name="Han X.H."/>
            <person name="Huang E.J."/>
            <person name="Li L.F."/>
            <person name="Wei W."/>
            <person name="Gao Y.C."/>
            <person name="Liu J.Z."/>
            <person name="Shao H.Z."/>
            <person name="Wang X."/>
            <person name="Wang C.C."/>
            <person name="Yang T.C."/>
            <person name="Huo Q.B."/>
            <person name="Li W."/>
            <person name="Chen H.Y."/>
            <person name="Chen S.E."/>
            <person name="Zhou L.G."/>
            <person name="Ni X.B."/>
            <person name="Tian J.H."/>
            <person name="Sheng Y."/>
            <person name="Liu T."/>
            <person name="Pan Y.S."/>
            <person name="Xia L.Y."/>
            <person name="Li J."/>
            <person name="Zhao F."/>
            <person name="Cao W.C."/>
        </authorList>
    </citation>
    <scope>NUCLEOTIDE SEQUENCE [LARGE SCALE GENOMIC DNA]</scope>
    <source>
        <strain evidence="7">HaeL-2018</strain>
    </source>
</reference>
<evidence type="ECO:0000256" key="6">
    <source>
        <dbReference type="SAM" id="MobiDB-lite"/>
    </source>
</evidence>
<evidence type="ECO:0000256" key="4">
    <source>
        <dbReference type="ARBA" id="ARBA00023136"/>
    </source>
</evidence>
<dbReference type="GO" id="GO:0007219">
    <property type="term" value="P:Notch signaling pathway"/>
    <property type="evidence" value="ECO:0007669"/>
    <property type="project" value="UniProtKB-KW"/>
</dbReference>
<name>A0A9J6FNT2_HAELO</name>
<dbReference type="SMART" id="SM00730">
    <property type="entry name" value="PSN"/>
    <property type="match status" value="1"/>
</dbReference>
<dbReference type="InterPro" id="IPR006639">
    <property type="entry name" value="Preselin/SPP"/>
</dbReference>
<keyword evidence="5" id="KW-0378">Hydrolase</keyword>
<keyword evidence="8" id="KW-1185">Reference proteome</keyword>
<proteinExistence type="inferred from homology"/>
<feature type="transmembrane region" description="Helical" evidence="5">
    <location>
        <begin position="82"/>
        <end position="104"/>
    </location>
</feature>
<organism evidence="7 8">
    <name type="scientific">Haemaphysalis longicornis</name>
    <name type="common">Bush tick</name>
    <dbReference type="NCBI Taxonomy" id="44386"/>
    <lineage>
        <taxon>Eukaryota</taxon>
        <taxon>Metazoa</taxon>
        <taxon>Ecdysozoa</taxon>
        <taxon>Arthropoda</taxon>
        <taxon>Chelicerata</taxon>
        <taxon>Arachnida</taxon>
        <taxon>Acari</taxon>
        <taxon>Parasitiformes</taxon>
        <taxon>Ixodida</taxon>
        <taxon>Ixodoidea</taxon>
        <taxon>Ixodidae</taxon>
        <taxon>Haemaphysalinae</taxon>
        <taxon>Haemaphysalis</taxon>
    </lineage>
</organism>
<dbReference type="GO" id="GO:0034205">
    <property type="term" value="P:amyloid-beta formation"/>
    <property type="evidence" value="ECO:0007669"/>
    <property type="project" value="TreeGrafter"/>
</dbReference>
<dbReference type="AlphaFoldDB" id="A0A9J6FNT2"/>
<evidence type="ECO:0000313" key="8">
    <source>
        <dbReference type="Proteomes" id="UP000821853"/>
    </source>
</evidence>
<feature type="compositionally biased region" description="Low complexity" evidence="6">
    <location>
        <begin position="251"/>
        <end position="262"/>
    </location>
</feature>
<evidence type="ECO:0000256" key="2">
    <source>
        <dbReference type="ARBA" id="ARBA00022692"/>
    </source>
</evidence>
<comment type="caution">
    <text evidence="7">The sequence shown here is derived from an EMBL/GenBank/DDBJ whole genome shotgun (WGS) entry which is preliminary data.</text>
</comment>
<keyword evidence="2 5" id="KW-0812">Transmembrane</keyword>
<comment type="similarity">
    <text evidence="5">Belongs to the peptidase A22A family.</text>
</comment>
<dbReference type="PANTHER" id="PTHR10202">
    <property type="entry name" value="PRESENILIN"/>
    <property type="match status" value="1"/>
</dbReference>
<dbReference type="OrthoDB" id="6418340at2759"/>
<keyword evidence="5" id="KW-0914">Notch signaling pathway</keyword>
<evidence type="ECO:0000256" key="3">
    <source>
        <dbReference type="ARBA" id="ARBA00022989"/>
    </source>
</evidence>
<keyword evidence="5" id="KW-0256">Endoplasmic reticulum</keyword>
<gene>
    <name evidence="7" type="ORF">HPB48_008009</name>
</gene>
<dbReference type="VEuPathDB" id="VectorBase:HLOH_065212"/>
<dbReference type="InterPro" id="IPR001108">
    <property type="entry name" value="Peptidase_A22A"/>
</dbReference>
<feature type="transmembrane region" description="Helical" evidence="5">
    <location>
        <begin position="110"/>
        <end position="137"/>
    </location>
</feature>
<comment type="subunit">
    <text evidence="5">Homodimer.</text>
</comment>
<feature type="transmembrane region" description="Helical" evidence="5">
    <location>
        <begin position="149"/>
        <end position="169"/>
    </location>
</feature>
<dbReference type="GO" id="GO:0016485">
    <property type="term" value="P:protein processing"/>
    <property type="evidence" value="ECO:0007669"/>
    <property type="project" value="InterPro"/>
</dbReference>
<feature type="compositionally biased region" description="Basic and acidic residues" evidence="6">
    <location>
        <begin position="289"/>
        <end position="298"/>
    </location>
</feature>
<dbReference type="GO" id="GO:0042500">
    <property type="term" value="F:aspartic endopeptidase activity, intramembrane cleaving"/>
    <property type="evidence" value="ECO:0007669"/>
    <property type="project" value="InterPro"/>
</dbReference>
<keyword evidence="3 5" id="KW-1133">Transmembrane helix</keyword>
<dbReference type="PANTHER" id="PTHR10202:SF13">
    <property type="entry name" value="PRESENILIN HOMOLOG"/>
    <property type="match status" value="1"/>
</dbReference>
<evidence type="ECO:0000256" key="5">
    <source>
        <dbReference type="RuleBase" id="RU361148"/>
    </source>
</evidence>
<comment type="subcellular location">
    <subcellularLocation>
        <location evidence="1">Endomembrane system</location>
        <topology evidence="1">Multi-pass membrane protein</topology>
    </subcellularLocation>
    <subcellularLocation>
        <location evidence="5">Endoplasmic reticulum membrane</location>
        <topology evidence="5">Multi-pass membrane protein</topology>
    </subcellularLocation>
    <subcellularLocation>
        <location evidence="5">Golgi apparatus membrane</location>
        <topology evidence="5">Multi-pass membrane protein</topology>
    </subcellularLocation>
</comment>
<dbReference type="GO" id="GO:0070765">
    <property type="term" value="C:gamma-secretase complex"/>
    <property type="evidence" value="ECO:0007669"/>
    <property type="project" value="TreeGrafter"/>
</dbReference>
<feature type="transmembrane region" description="Helical" evidence="5">
    <location>
        <begin position="189"/>
        <end position="212"/>
    </location>
</feature>
<evidence type="ECO:0000256" key="1">
    <source>
        <dbReference type="ARBA" id="ARBA00004127"/>
    </source>
</evidence>
<dbReference type="OMA" id="LYYYRFY"/>
<dbReference type="Proteomes" id="UP000821853">
    <property type="component" value="Chromosome 10"/>
</dbReference>
<dbReference type="GO" id="GO:0005789">
    <property type="term" value="C:endoplasmic reticulum membrane"/>
    <property type="evidence" value="ECO:0007669"/>
    <property type="project" value="UniProtKB-SubCell"/>
</dbReference>
<keyword evidence="5" id="KW-0645">Protease</keyword>
<protein>
    <recommendedName>
        <fullName evidence="5">Presenilin</fullName>
        <ecNumber evidence="5">3.4.23.-</ecNumber>
    </recommendedName>
</protein>
<feature type="region of interest" description="Disordered" evidence="6">
    <location>
        <begin position="251"/>
        <end position="318"/>
    </location>
</feature>
<accession>A0A9J6FNT2</accession>
<comment type="function">
    <text evidence="5">Probable subunit of the gamma-secretase complex, an endoprotease complex that catalyzes the intramembrane cleavage of integral membrane proteins such as Notch receptors.</text>
</comment>
<evidence type="ECO:0000313" key="7">
    <source>
        <dbReference type="EMBL" id="KAH9363668.1"/>
    </source>
</evidence>
<dbReference type="PRINTS" id="PR01072">
    <property type="entry name" value="PRESENILIN"/>
</dbReference>
<comment type="domain">
    <text evidence="5">The PAL motif is required for normal active site conformation.</text>
</comment>
<dbReference type="GO" id="GO:0055074">
    <property type="term" value="P:calcium ion homeostasis"/>
    <property type="evidence" value="ECO:0007669"/>
    <property type="project" value="TreeGrafter"/>
</dbReference>
<dbReference type="EMBL" id="JABSTR010000002">
    <property type="protein sequence ID" value="KAH9363668.1"/>
    <property type="molecule type" value="Genomic_DNA"/>
</dbReference>
<dbReference type="GO" id="GO:0006509">
    <property type="term" value="P:membrane protein ectodomain proteolysis"/>
    <property type="evidence" value="ECO:0007669"/>
    <property type="project" value="TreeGrafter"/>
</dbReference>
<sequence>MAPERPQTPSHPLRNVLEVGMDDALVHVVKILAAVSCCMLVVIFMVSVNPRFLDNQGTTLPYTPLPDTDEQMPFTRATNATANALILLGTVVVMTVFMVSLYYYRFYKVINAWVGLACATLLILSPLTYIDVIFSTFNLPADHFSVGMFVYNFAALGLVVVLSTGPLVLQQFYLIMESSFMALMLIKYLPAWTVWVVLCLIPIWDLVAVLAAHGPLRILVETAHERKEGLQPGLVFSTMIVGTFPGMASRQQQAPSSAAGPSGHHRGPSSEHRAFDARGELGTSSQGKSDVEHSDRSRSARMPSSVASSVRESYTEEQVVRGPPSEVVVFSPAKQARKELTQRLGEPKLEFLMVQVRRTMPHALYRRAKTRSGRASRWGSETSCSTAFSWARWPRSETGRSWPLASSASWLEYA</sequence>
<feature type="compositionally biased region" description="Basic and acidic residues" evidence="6">
    <location>
        <begin position="268"/>
        <end position="279"/>
    </location>
</feature>
<keyword evidence="5" id="KW-0333">Golgi apparatus</keyword>
<dbReference type="EC" id="3.4.23.-" evidence="5"/>
<feature type="transmembrane region" description="Helical" evidence="5">
    <location>
        <begin position="24"/>
        <end position="46"/>
    </location>
</feature>
<keyword evidence="4 5" id="KW-0472">Membrane</keyword>